<feature type="domain" description="Methyltransferase" evidence="1">
    <location>
        <begin position="61"/>
        <end position="146"/>
    </location>
</feature>
<keyword evidence="3" id="KW-1185">Reference proteome</keyword>
<dbReference type="SUPFAM" id="SSF53335">
    <property type="entry name" value="S-adenosyl-L-methionine-dependent methyltransferases"/>
    <property type="match status" value="1"/>
</dbReference>
<gene>
    <name evidence="2" type="ORF">LOM8899_02420</name>
</gene>
<protein>
    <recommendedName>
        <fullName evidence="1">Methyltransferase domain-containing protein</fullName>
    </recommendedName>
</protein>
<organism evidence="2 3">
    <name type="scientific">Flavimaricola marinus</name>
    <dbReference type="NCBI Taxonomy" id="1819565"/>
    <lineage>
        <taxon>Bacteria</taxon>
        <taxon>Pseudomonadati</taxon>
        <taxon>Pseudomonadota</taxon>
        <taxon>Alphaproteobacteria</taxon>
        <taxon>Rhodobacterales</taxon>
        <taxon>Paracoccaceae</taxon>
        <taxon>Flavimaricola</taxon>
    </lineage>
</organism>
<proteinExistence type="predicted"/>
<dbReference type="AlphaFoldDB" id="A0A238LHA8"/>
<dbReference type="CDD" id="cd02440">
    <property type="entry name" value="AdoMet_MTases"/>
    <property type="match status" value="1"/>
</dbReference>
<dbReference type="InterPro" id="IPR041698">
    <property type="entry name" value="Methyltransf_25"/>
</dbReference>
<evidence type="ECO:0000313" key="2">
    <source>
        <dbReference type="EMBL" id="SMY08270.1"/>
    </source>
</evidence>
<reference evidence="2 3" key="1">
    <citation type="submission" date="2017-05" db="EMBL/GenBank/DDBJ databases">
        <authorList>
            <person name="Song R."/>
            <person name="Chenine A.L."/>
            <person name="Ruprecht R.M."/>
        </authorList>
    </citation>
    <scope>NUCLEOTIDE SEQUENCE [LARGE SCALE GENOMIC DNA]</scope>
    <source>
        <strain evidence="2 3">CECT 8899</strain>
    </source>
</reference>
<accession>A0A238LHA8</accession>
<dbReference type="RefSeq" id="WP_093992668.1">
    <property type="nucleotide sequence ID" value="NZ_FXZK01000004.1"/>
</dbReference>
<sequence>MTDQDNSKLSSAYSLNGPEDTRRLYAEWAETYDADFVQGQGYLMPSHVADAFLAAGGAGPVLDVGAGTGVMGEGLGAAGIAPIDALDLSPEMLAVAGRKGIYRHLIEADVTQPIVLPEGPYAGVVSSGTFTLGHVGPEAFDPLLAAAAPGAIFSLGMNAKHYVAAGFEAKIEALADQITGFSLSTVPLYREGATGPHAKDNGYVVVFSKR</sequence>
<dbReference type="EMBL" id="FXZK01000004">
    <property type="protein sequence ID" value="SMY08270.1"/>
    <property type="molecule type" value="Genomic_DNA"/>
</dbReference>
<evidence type="ECO:0000259" key="1">
    <source>
        <dbReference type="Pfam" id="PF13649"/>
    </source>
</evidence>
<dbReference type="Gene3D" id="3.40.50.150">
    <property type="entry name" value="Vaccinia Virus protein VP39"/>
    <property type="match status" value="1"/>
</dbReference>
<dbReference type="Pfam" id="PF13649">
    <property type="entry name" value="Methyltransf_25"/>
    <property type="match status" value="1"/>
</dbReference>
<name>A0A238LHA8_9RHOB</name>
<dbReference type="Proteomes" id="UP000201613">
    <property type="component" value="Unassembled WGS sequence"/>
</dbReference>
<dbReference type="OrthoDB" id="9807911at2"/>
<evidence type="ECO:0000313" key="3">
    <source>
        <dbReference type="Proteomes" id="UP000201613"/>
    </source>
</evidence>
<dbReference type="InterPro" id="IPR029063">
    <property type="entry name" value="SAM-dependent_MTases_sf"/>
</dbReference>